<comment type="cofactor">
    <cofactor evidence="1">
        <name>FMN</name>
        <dbReference type="ChEBI" id="CHEBI:58210"/>
    </cofactor>
</comment>
<evidence type="ECO:0000313" key="8">
    <source>
        <dbReference type="Proteomes" id="UP000461880"/>
    </source>
</evidence>
<accession>A0A7X2NRA2</accession>
<evidence type="ECO:0000256" key="4">
    <source>
        <dbReference type="ARBA" id="ARBA00023002"/>
    </source>
</evidence>
<dbReference type="InterPro" id="IPR037396">
    <property type="entry name" value="FMN_HAD"/>
</dbReference>
<evidence type="ECO:0000256" key="3">
    <source>
        <dbReference type="ARBA" id="ARBA00022643"/>
    </source>
</evidence>
<comment type="caution">
    <text evidence="7">The sequence shown here is derived from an EMBL/GenBank/DDBJ whole genome shotgun (WGS) entry which is preliminary data.</text>
</comment>
<evidence type="ECO:0000256" key="5">
    <source>
        <dbReference type="SAM" id="MobiDB-lite"/>
    </source>
</evidence>
<gene>
    <name evidence="7" type="ORF">FYJ51_03560</name>
</gene>
<dbReference type="SUPFAM" id="SSF51395">
    <property type="entry name" value="FMN-linked oxidoreductases"/>
    <property type="match status" value="1"/>
</dbReference>
<evidence type="ECO:0000256" key="1">
    <source>
        <dbReference type="ARBA" id="ARBA00001917"/>
    </source>
</evidence>
<sequence length="321" mass="34809">MTNTMNSPWPDPAGVIPVTDGSAEDANVTARRYLDSLHVEMRLIDSVKPDLSVTIFQKTYQTPIMMPAFSHLNKNPGNGRLPMSEYAAAAADLHTLNWVGMESDETFQEIMKEGADTVRIIKPFADHDRIRSEMKAAKEAGAAAVGIDIDHIAGKDGEYDVVDSIPMGPVLYEDLCSYIREADLPFVVKGVLSVSDALKARDAGAAAVFVSHHHGRVPFGIPPVSILPEIRKALDGSDVAIFCDCSISSGYDAYKALALGADAVSVGRGILMPLLKEGREGVIRQVTKMNRQLSELCMYTGVPDMKSFDPSVIHIPAAYQF</sequence>
<keyword evidence="4" id="KW-0560">Oxidoreductase</keyword>
<feature type="domain" description="FMN hydroxy acid dehydrogenase" evidence="6">
    <location>
        <begin position="43"/>
        <end position="318"/>
    </location>
</feature>
<dbReference type="InterPro" id="IPR000262">
    <property type="entry name" value="FMN-dep_DH"/>
</dbReference>
<keyword evidence="2" id="KW-0285">Flavoprotein</keyword>
<keyword evidence="8" id="KW-1185">Reference proteome</keyword>
<dbReference type="PROSITE" id="PS51349">
    <property type="entry name" value="FMN_HYDROXY_ACID_DH_2"/>
    <property type="match status" value="1"/>
</dbReference>
<feature type="region of interest" description="Disordered" evidence="5">
    <location>
        <begin position="1"/>
        <end position="20"/>
    </location>
</feature>
<name>A0A7X2NRA2_9FIRM</name>
<dbReference type="Pfam" id="PF01070">
    <property type="entry name" value="FMN_dh"/>
    <property type="match status" value="2"/>
</dbReference>
<dbReference type="GO" id="GO:0016491">
    <property type="term" value="F:oxidoreductase activity"/>
    <property type="evidence" value="ECO:0007669"/>
    <property type="project" value="UniProtKB-KW"/>
</dbReference>
<dbReference type="EMBL" id="VUMN01000005">
    <property type="protein sequence ID" value="MSS57975.1"/>
    <property type="molecule type" value="Genomic_DNA"/>
</dbReference>
<dbReference type="RefSeq" id="WP_154503292.1">
    <property type="nucleotide sequence ID" value="NZ_VUMN01000005.1"/>
</dbReference>
<protein>
    <submittedName>
        <fullName evidence="7">FMN-dependent dehydrogenase</fullName>
    </submittedName>
</protein>
<dbReference type="AlphaFoldDB" id="A0A7X2NRA2"/>
<evidence type="ECO:0000313" key="7">
    <source>
        <dbReference type="EMBL" id="MSS57975.1"/>
    </source>
</evidence>
<dbReference type="Proteomes" id="UP000461880">
    <property type="component" value="Unassembled WGS sequence"/>
</dbReference>
<dbReference type="PANTHER" id="PTHR10578">
    <property type="entry name" value="S -2-HYDROXY-ACID OXIDASE-RELATED"/>
    <property type="match status" value="1"/>
</dbReference>
<keyword evidence="3" id="KW-0288">FMN</keyword>
<organism evidence="7 8">
    <name type="scientific">Stecheria intestinalis</name>
    <dbReference type="NCBI Taxonomy" id="2606630"/>
    <lineage>
        <taxon>Bacteria</taxon>
        <taxon>Bacillati</taxon>
        <taxon>Bacillota</taxon>
        <taxon>Erysipelotrichia</taxon>
        <taxon>Erysipelotrichales</taxon>
        <taxon>Erysipelotrichaceae</taxon>
        <taxon>Stecheria</taxon>
    </lineage>
</organism>
<proteinExistence type="predicted"/>
<dbReference type="InterPro" id="IPR013785">
    <property type="entry name" value="Aldolase_TIM"/>
</dbReference>
<dbReference type="PANTHER" id="PTHR10578:SF107">
    <property type="entry name" value="2-HYDROXYACID OXIDASE 1"/>
    <property type="match status" value="1"/>
</dbReference>
<reference evidence="7 8" key="1">
    <citation type="submission" date="2019-08" db="EMBL/GenBank/DDBJ databases">
        <title>In-depth cultivation of the pig gut microbiome towards novel bacterial diversity and tailored functional studies.</title>
        <authorList>
            <person name="Wylensek D."/>
            <person name="Hitch T.C.A."/>
            <person name="Clavel T."/>
        </authorList>
    </citation>
    <scope>NUCLEOTIDE SEQUENCE [LARGE SCALE GENOMIC DNA]</scope>
    <source>
        <strain evidence="7 8">Oil+RF-744-GAM-WT-6</strain>
    </source>
</reference>
<dbReference type="Gene3D" id="3.20.20.70">
    <property type="entry name" value="Aldolase class I"/>
    <property type="match status" value="1"/>
</dbReference>
<evidence type="ECO:0000259" key="6">
    <source>
        <dbReference type="PROSITE" id="PS51349"/>
    </source>
</evidence>
<evidence type="ECO:0000256" key="2">
    <source>
        <dbReference type="ARBA" id="ARBA00022630"/>
    </source>
</evidence>